<accession>A0AA38HNM5</accession>
<evidence type="ECO:0000259" key="10">
    <source>
        <dbReference type="Pfam" id="PF04083"/>
    </source>
</evidence>
<comment type="similarity">
    <text evidence="1 7">Belongs to the AB hydrolase superfamily. Lipase family.</text>
</comment>
<sequence length="398" mass="44856">MSLLPATLVILATFHHGLSSVVPFDASDVGLNTVQMIENHGYPCESHTITTEDGYILVYHRILHGKNDDGSVQKPPVLLMHGTFSSSADYVSMGPDRSLAYLLADIGYDVWIGNARGNEWSRNHTTLDVVKDAEEYFDFSWHEIGYYDLPAAIDHILSVNGGDGLHYVGHSQGTTVFMVLTTTRPEYSDKIKLASLMGPPAAMTHQSNPIILELAKYIFEIEALFKKYKFYELTYVKEIREFAASYCAQPGSFEICEGIIFEFIGADAPQLDINIVPVLFSNMPTNSAWKQLFHYLQEIKSGEFCQYDHGSEKNLEIYGSARPPVYDLSKISTPVAAYYGKNDVLVNYTDVQIFISDLPTVANDYLVPFDLFNHFDFMYATDVVDLLYVELIKVMQQY</sequence>
<dbReference type="EMBL" id="JALNTZ010000010">
    <property type="protein sequence ID" value="KAJ3639987.1"/>
    <property type="molecule type" value="Genomic_DNA"/>
</dbReference>
<dbReference type="GO" id="GO:0016042">
    <property type="term" value="P:lipid catabolic process"/>
    <property type="evidence" value="ECO:0007669"/>
    <property type="project" value="UniProtKB-KW"/>
</dbReference>
<organism evidence="11 12">
    <name type="scientific">Zophobas morio</name>
    <dbReference type="NCBI Taxonomy" id="2755281"/>
    <lineage>
        <taxon>Eukaryota</taxon>
        <taxon>Metazoa</taxon>
        <taxon>Ecdysozoa</taxon>
        <taxon>Arthropoda</taxon>
        <taxon>Hexapoda</taxon>
        <taxon>Insecta</taxon>
        <taxon>Pterygota</taxon>
        <taxon>Neoptera</taxon>
        <taxon>Endopterygota</taxon>
        <taxon>Coleoptera</taxon>
        <taxon>Polyphaga</taxon>
        <taxon>Cucujiformia</taxon>
        <taxon>Tenebrionidae</taxon>
        <taxon>Zophobas</taxon>
    </lineage>
</organism>
<gene>
    <name evidence="11" type="ORF">Zmor_003313</name>
</gene>
<dbReference type="Gene3D" id="3.40.50.1820">
    <property type="entry name" value="alpha/beta hydrolase"/>
    <property type="match status" value="1"/>
</dbReference>
<feature type="active site" description="Charge relay system" evidence="8">
    <location>
        <position position="343"/>
    </location>
</feature>
<dbReference type="InterPro" id="IPR025483">
    <property type="entry name" value="Lipase_euk"/>
</dbReference>
<keyword evidence="12" id="KW-1185">Reference proteome</keyword>
<evidence type="ECO:0000256" key="8">
    <source>
        <dbReference type="PIRSR" id="PIRSR000862-1"/>
    </source>
</evidence>
<feature type="domain" description="Partial AB-hydrolase lipase" evidence="10">
    <location>
        <begin position="34"/>
        <end position="93"/>
    </location>
</feature>
<dbReference type="PIRSF" id="PIRSF000862">
    <property type="entry name" value="Steryl_ester_lip"/>
    <property type="match status" value="1"/>
</dbReference>
<evidence type="ECO:0000313" key="12">
    <source>
        <dbReference type="Proteomes" id="UP001168821"/>
    </source>
</evidence>
<name>A0AA38HNM5_9CUCU</name>
<dbReference type="PANTHER" id="PTHR11005">
    <property type="entry name" value="LYSOSOMAL ACID LIPASE-RELATED"/>
    <property type="match status" value="1"/>
</dbReference>
<feature type="signal peptide" evidence="9">
    <location>
        <begin position="1"/>
        <end position="19"/>
    </location>
</feature>
<dbReference type="InterPro" id="IPR029058">
    <property type="entry name" value="AB_hydrolase_fold"/>
</dbReference>
<dbReference type="Pfam" id="PF04083">
    <property type="entry name" value="Abhydro_lipase"/>
    <property type="match status" value="1"/>
</dbReference>
<proteinExistence type="inferred from homology"/>
<evidence type="ECO:0000256" key="6">
    <source>
        <dbReference type="ARBA" id="ARBA00023180"/>
    </source>
</evidence>
<protein>
    <recommendedName>
        <fullName evidence="7">Lipase</fullName>
    </recommendedName>
</protein>
<evidence type="ECO:0000256" key="3">
    <source>
        <dbReference type="ARBA" id="ARBA00022801"/>
    </source>
</evidence>
<keyword evidence="3 7" id="KW-0378">Hydrolase</keyword>
<evidence type="ECO:0000256" key="7">
    <source>
        <dbReference type="PIRNR" id="PIRNR000862"/>
    </source>
</evidence>
<evidence type="ECO:0000256" key="2">
    <source>
        <dbReference type="ARBA" id="ARBA00022729"/>
    </source>
</evidence>
<comment type="caution">
    <text evidence="11">The sequence shown here is derived from an EMBL/GenBank/DDBJ whole genome shotgun (WGS) entry which is preliminary data.</text>
</comment>
<dbReference type="SUPFAM" id="SSF53474">
    <property type="entry name" value="alpha/beta-Hydrolases"/>
    <property type="match status" value="1"/>
</dbReference>
<feature type="active site" description="Nucleophile" evidence="8">
    <location>
        <position position="171"/>
    </location>
</feature>
<keyword evidence="2 9" id="KW-0732">Signal</keyword>
<dbReference type="Proteomes" id="UP001168821">
    <property type="component" value="Unassembled WGS sequence"/>
</dbReference>
<evidence type="ECO:0000256" key="9">
    <source>
        <dbReference type="SAM" id="SignalP"/>
    </source>
</evidence>
<feature type="active site" description="Charge relay system" evidence="8">
    <location>
        <position position="374"/>
    </location>
</feature>
<reference evidence="11" key="1">
    <citation type="journal article" date="2023" name="G3 (Bethesda)">
        <title>Whole genome assemblies of Zophobas morio and Tenebrio molitor.</title>
        <authorList>
            <person name="Kaur S."/>
            <person name="Stinson S.A."/>
            <person name="diCenzo G.C."/>
        </authorList>
    </citation>
    <scope>NUCLEOTIDE SEQUENCE</scope>
    <source>
        <strain evidence="11">QUZm001</strain>
    </source>
</reference>
<keyword evidence="6" id="KW-0325">Glycoprotein</keyword>
<feature type="chain" id="PRO_5041380159" description="Lipase" evidence="9">
    <location>
        <begin position="20"/>
        <end position="398"/>
    </location>
</feature>
<keyword evidence="4 7" id="KW-0442">Lipid degradation</keyword>
<evidence type="ECO:0000256" key="1">
    <source>
        <dbReference type="ARBA" id="ARBA00010701"/>
    </source>
</evidence>
<evidence type="ECO:0000256" key="5">
    <source>
        <dbReference type="ARBA" id="ARBA00023098"/>
    </source>
</evidence>
<dbReference type="InterPro" id="IPR006693">
    <property type="entry name" value="AB_hydrolase_lipase"/>
</dbReference>
<evidence type="ECO:0000313" key="11">
    <source>
        <dbReference type="EMBL" id="KAJ3639987.1"/>
    </source>
</evidence>
<dbReference type="FunFam" id="3.40.50.1820:FF:000057">
    <property type="entry name" value="Lipase"/>
    <property type="match status" value="1"/>
</dbReference>
<dbReference type="AlphaFoldDB" id="A0AA38HNM5"/>
<keyword evidence="5" id="KW-0443">Lipid metabolism</keyword>
<dbReference type="GO" id="GO:0016788">
    <property type="term" value="F:hydrolase activity, acting on ester bonds"/>
    <property type="evidence" value="ECO:0007669"/>
    <property type="project" value="InterPro"/>
</dbReference>
<evidence type="ECO:0000256" key="4">
    <source>
        <dbReference type="ARBA" id="ARBA00022963"/>
    </source>
</evidence>